<gene>
    <name evidence="2" type="ORF">PP2015_3308</name>
</gene>
<keyword evidence="1" id="KW-0732">Signal</keyword>
<dbReference type="OrthoDB" id="6386717at2"/>
<dbReference type="Proteomes" id="UP000061457">
    <property type="component" value="Chromosome I"/>
</dbReference>
<dbReference type="PATRIC" id="fig|161398.10.peg.3373"/>
<reference evidence="2 3" key="1">
    <citation type="submission" date="2015-11" db="EMBL/GenBank/DDBJ databases">
        <authorList>
            <person name="Zhang Y."/>
            <person name="Guo Z."/>
        </authorList>
    </citation>
    <scope>NUCLEOTIDE SEQUENCE [LARGE SCALE GENOMIC DNA]</scope>
    <source>
        <strain evidence="2 3">KCTC 12086</strain>
    </source>
</reference>
<evidence type="ECO:0000313" key="2">
    <source>
        <dbReference type="EMBL" id="ALO43784.1"/>
    </source>
</evidence>
<sequence length="182" mass="20404">MTRYIVSLFLLGLTSLPCAANDDFDFSVFAKSEFNALDDHIISAGFEMIGYFNHTPFGIGFTSALGNASVTTEQGYREDFLTLDTGLKFGYFSDIYAYGELGFDAFELMFHDQRDTDGYSNHSSITVYNAPNNDIDAYLGAGIGVHIKYLKLEAYTRYRQIDGNGWEAQDNHFTGLQLSFSF</sequence>
<accession>A0A0S2K6H6</accession>
<name>A0A0S2K6H6_9GAMM</name>
<organism evidence="2 3">
    <name type="scientific">Pseudoalteromonas phenolica</name>
    <dbReference type="NCBI Taxonomy" id="161398"/>
    <lineage>
        <taxon>Bacteria</taxon>
        <taxon>Pseudomonadati</taxon>
        <taxon>Pseudomonadota</taxon>
        <taxon>Gammaproteobacteria</taxon>
        <taxon>Alteromonadales</taxon>
        <taxon>Pseudoalteromonadaceae</taxon>
        <taxon>Pseudoalteromonas</taxon>
    </lineage>
</organism>
<protein>
    <recommendedName>
        <fullName evidence="4">Outer membrane protein beta-barrel domain-containing protein</fullName>
    </recommendedName>
</protein>
<proteinExistence type="predicted"/>
<evidence type="ECO:0000256" key="1">
    <source>
        <dbReference type="SAM" id="SignalP"/>
    </source>
</evidence>
<keyword evidence="3" id="KW-1185">Reference proteome</keyword>
<evidence type="ECO:0008006" key="4">
    <source>
        <dbReference type="Google" id="ProtNLM"/>
    </source>
</evidence>
<evidence type="ECO:0000313" key="3">
    <source>
        <dbReference type="Proteomes" id="UP000061457"/>
    </source>
</evidence>
<dbReference type="STRING" id="161398.PP2015_3308"/>
<dbReference type="EMBL" id="CP013187">
    <property type="protein sequence ID" value="ALO43784.1"/>
    <property type="molecule type" value="Genomic_DNA"/>
</dbReference>
<dbReference type="AlphaFoldDB" id="A0A0S2K6H6"/>
<dbReference type="RefSeq" id="WP_058031426.1">
    <property type="nucleotide sequence ID" value="NZ_CP013187.1"/>
</dbReference>
<dbReference type="KEGG" id="pphe:PP2015_3308"/>
<feature type="chain" id="PRO_5006601296" description="Outer membrane protein beta-barrel domain-containing protein" evidence="1">
    <location>
        <begin position="20"/>
        <end position="182"/>
    </location>
</feature>
<feature type="signal peptide" evidence="1">
    <location>
        <begin position="1"/>
        <end position="19"/>
    </location>
</feature>